<gene>
    <name evidence="4" type="ORF">FOZ63_000972</name>
</gene>
<accession>A0A7J6TM57</accession>
<dbReference type="EMBL" id="JABANO010009680">
    <property type="protein sequence ID" value="KAF4746414.1"/>
    <property type="molecule type" value="Genomic_DNA"/>
</dbReference>
<feature type="compositionally biased region" description="Low complexity" evidence="2">
    <location>
        <begin position="15"/>
        <end position="24"/>
    </location>
</feature>
<name>A0A7J6TM57_PEROL</name>
<feature type="domain" description="Pseudouridine synthase RsuA/RluA-like" evidence="3">
    <location>
        <begin position="147"/>
        <end position="306"/>
    </location>
</feature>
<evidence type="ECO:0000259" key="3">
    <source>
        <dbReference type="Pfam" id="PF00849"/>
    </source>
</evidence>
<dbReference type="Proteomes" id="UP000553632">
    <property type="component" value="Unassembled WGS sequence"/>
</dbReference>
<organism evidence="4 5">
    <name type="scientific">Perkinsus olseni</name>
    <name type="common">Perkinsus atlanticus</name>
    <dbReference type="NCBI Taxonomy" id="32597"/>
    <lineage>
        <taxon>Eukaryota</taxon>
        <taxon>Sar</taxon>
        <taxon>Alveolata</taxon>
        <taxon>Perkinsozoa</taxon>
        <taxon>Perkinsea</taxon>
        <taxon>Perkinsida</taxon>
        <taxon>Perkinsidae</taxon>
        <taxon>Perkinsus</taxon>
    </lineage>
</organism>
<dbReference type="GO" id="GO:0000455">
    <property type="term" value="P:enzyme-directed rRNA pseudouridine synthesis"/>
    <property type="evidence" value="ECO:0007669"/>
    <property type="project" value="TreeGrafter"/>
</dbReference>
<dbReference type="InterPro" id="IPR006145">
    <property type="entry name" value="PsdUridine_synth_RsuA/RluA"/>
</dbReference>
<sequence length="316" mass="36376">MSSSSLHTNMIPSNQQQQQQQQQQSSVDDDDIHINNNNTIMGIPTPLKEARTTTTTTTTANTTTTTATTSIIHRLTSNNRKREYYHNKDRKKQKRRRLCEARQVLRYPLGRPIGDLLNTGHIYATHPTTAPCGGYHVASLYNITTTYDKQEHYPTPITNIPLHLRTLDIFTSGIVMVAHDYGSYYQLRHQFKNRTVLKKYICLVHGDMDGDDTGVIHTKIKTYYDDKKKKMTKDQQEREQYHSTSTTSCIATGSDGKDAITKWRVIQRYNVNVKKNRYTIVQEKVSLLEVEIPTGRTHQIRVHMNHIGHSIVSDYK</sequence>
<evidence type="ECO:0000313" key="5">
    <source>
        <dbReference type="Proteomes" id="UP000553632"/>
    </source>
</evidence>
<dbReference type="Gene3D" id="3.30.2350.10">
    <property type="entry name" value="Pseudouridine synthase"/>
    <property type="match status" value="1"/>
</dbReference>
<evidence type="ECO:0000256" key="1">
    <source>
        <dbReference type="ARBA" id="ARBA00010876"/>
    </source>
</evidence>
<evidence type="ECO:0000313" key="4">
    <source>
        <dbReference type="EMBL" id="KAF4746414.1"/>
    </source>
</evidence>
<evidence type="ECO:0000256" key="2">
    <source>
        <dbReference type="SAM" id="MobiDB-lite"/>
    </source>
</evidence>
<feature type="region of interest" description="Disordered" evidence="2">
    <location>
        <begin position="1"/>
        <end position="44"/>
    </location>
</feature>
<dbReference type="InterPro" id="IPR050188">
    <property type="entry name" value="RluA_PseudoU_synthase"/>
</dbReference>
<keyword evidence="5" id="KW-1185">Reference proteome</keyword>
<comment type="similarity">
    <text evidence="1">Belongs to the pseudouridine synthase RluA family.</text>
</comment>
<dbReference type="PANTHER" id="PTHR21600:SF44">
    <property type="entry name" value="RIBOSOMAL LARGE SUBUNIT PSEUDOURIDINE SYNTHASE D"/>
    <property type="match status" value="1"/>
</dbReference>
<proteinExistence type="inferred from homology"/>
<reference evidence="4 5" key="1">
    <citation type="submission" date="2020-04" db="EMBL/GenBank/DDBJ databases">
        <title>Perkinsus olseni comparative genomics.</title>
        <authorList>
            <person name="Bogema D.R."/>
        </authorList>
    </citation>
    <scope>NUCLEOTIDE SEQUENCE [LARGE SCALE GENOMIC DNA]</scope>
    <source>
        <strain evidence="4 5">ATCC PRA-207</strain>
    </source>
</reference>
<dbReference type="GO" id="GO:0009982">
    <property type="term" value="F:pseudouridine synthase activity"/>
    <property type="evidence" value="ECO:0007669"/>
    <property type="project" value="InterPro"/>
</dbReference>
<dbReference type="AlphaFoldDB" id="A0A7J6TM57"/>
<dbReference type="Pfam" id="PF00849">
    <property type="entry name" value="PseudoU_synth_2"/>
    <property type="match status" value="1"/>
</dbReference>
<dbReference type="SUPFAM" id="SSF55120">
    <property type="entry name" value="Pseudouridine synthase"/>
    <property type="match status" value="1"/>
</dbReference>
<dbReference type="InterPro" id="IPR020103">
    <property type="entry name" value="PsdUridine_synth_cat_dom_sf"/>
</dbReference>
<protein>
    <recommendedName>
        <fullName evidence="3">Pseudouridine synthase RsuA/RluA-like domain-containing protein</fullName>
    </recommendedName>
</protein>
<dbReference type="PANTHER" id="PTHR21600">
    <property type="entry name" value="MITOCHONDRIAL RNA PSEUDOURIDINE SYNTHASE"/>
    <property type="match status" value="1"/>
</dbReference>
<feature type="compositionally biased region" description="Polar residues" evidence="2">
    <location>
        <begin position="1"/>
        <end position="14"/>
    </location>
</feature>
<comment type="caution">
    <text evidence="4">The sequence shown here is derived from an EMBL/GenBank/DDBJ whole genome shotgun (WGS) entry which is preliminary data.</text>
</comment>
<dbReference type="CDD" id="cd02869">
    <property type="entry name" value="PseudoU_synth_RluA_like"/>
    <property type="match status" value="1"/>
</dbReference>
<dbReference type="GO" id="GO:0003723">
    <property type="term" value="F:RNA binding"/>
    <property type="evidence" value="ECO:0007669"/>
    <property type="project" value="InterPro"/>
</dbReference>